<dbReference type="InterPro" id="IPR036927">
    <property type="entry name" value="Cyt_c_oxase-like_su1_sf"/>
</dbReference>
<dbReference type="STRING" id="1121022.GCA_000376105_02259"/>
<name>V4PU60_9CAUL</name>
<comment type="caution">
    <text evidence="2">The sequence shown here is derived from an EMBL/GenBank/DDBJ whole genome shotgun (WGS) entry which is preliminary data.</text>
</comment>
<feature type="transmembrane region" description="Helical" evidence="1">
    <location>
        <begin position="96"/>
        <end position="116"/>
    </location>
</feature>
<proteinExistence type="predicted"/>
<protein>
    <submittedName>
        <fullName evidence="2">Uncharacterized protein</fullName>
    </submittedName>
</protein>
<dbReference type="OrthoDB" id="9808748at2"/>
<dbReference type="EMBL" id="AWGB01000032">
    <property type="protein sequence ID" value="ESQ89065.1"/>
    <property type="molecule type" value="Genomic_DNA"/>
</dbReference>
<feature type="transmembrane region" description="Helical" evidence="1">
    <location>
        <begin position="5"/>
        <end position="25"/>
    </location>
</feature>
<keyword evidence="1" id="KW-1133">Transmembrane helix</keyword>
<dbReference type="Gene3D" id="1.20.210.10">
    <property type="entry name" value="Cytochrome c oxidase-like, subunit I domain"/>
    <property type="match status" value="1"/>
</dbReference>
<dbReference type="RefSeq" id="WP_018081925.1">
    <property type="nucleotide sequence ID" value="NZ_AQWM01000009.1"/>
</dbReference>
<feature type="transmembrane region" description="Helical" evidence="1">
    <location>
        <begin position="37"/>
        <end position="56"/>
    </location>
</feature>
<organism evidence="2 3">
    <name type="scientific">Asticcacaulis benevestitus DSM 16100 = ATCC BAA-896</name>
    <dbReference type="NCBI Taxonomy" id="1121022"/>
    <lineage>
        <taxon>Bacteria</taxon>
        <taxon>Pseudomonadati</taxon>
        <taxon>Pseudomonadota</taxon>
        <taxon>Alphaproteobacteria</taxon>
        <taxon>Caulobacterales</taxon>
        <taxon>Caulobacteraceae</taxon>
        <taxon>Asticcacaulis</taxon>
    </lineage>
</organism>
<reference evidence="2 3" key="1">
    <citation type="journal article" date="2014" name="Nature">
        <title>Sequential evolution of bacterial morphology by co-option of a developmental regulator.</title>
        <authorList>
            <person name="Jiang C."/>
            <person name="Brown P.J."/>
            <person name="Ducret A."/>
            <person name="Brun Y.V."/>
        </authorList>
    </citation>
    <scope>NUCLEOTIDE SEQUENCE [LARGE SCALE GENOMIC DNA]</scope>
    <source>
        <strain evidence="2 3">DSM 16100</strain>
    </source>
</reference>
<dbReference type="eggNOG" id="COG3278">
    <property type="taxonomic scope" value="Bacteria"/>
</dbReference>
<dbReference type="SUPFAM" id="SSF81442">
    <property type="entry name" value="Cytochrome c oxidase subunit I-like"/>
    <property type="match status" value="1"/>
</dbReference>
<evidence type="ECO:0000313" key="3">
    <source>
        <dbReference type="Proteomes" id="UP000017837"/>
    </source>
</evidence>
<accession>V4PU60</accession>
<dbReference type="Proteomes" id="UP000017837">
    <property type="component" value="Unassembled WGS sequence"/>
</dbReference>
<keyword evidence="3" id="KW-1185">Reference proteome</keyword>
<keyword evidence="1" id="KW-0812">Transmembrane</keyword>
<gene>
    <name evidence="2" type="ORF">ABENE_14870</name>
</gene>
<evidence type="ECO:0000313" key="2">
    <source>
        <dbReference type="EMBL" id="ESQ89065.1"/>
    </source>
</evidence>
<dbReference type="AlphaFoldDB" id="V4PU60"/>
<sequence length="125" mass="13355">MTSAWFLRFGVIFALIGLALGIYMGKAHDFTLMTVHAHINLVGWVSFFLAGLFYAVRPAADNRLAVAHIAAALPGMISLTTGIFGSVTGQPWGPPVAILGAFLVLAGFLLFTINVFRHAEGPRQA</sequence>
<feature type="transmembrane region" description="Helical" evidence="1">
    <location>
        <begin position="63"/>
        <end position="84"/>
    </location>
</feature>
<evidence type="ECO:0000256" key="1">
    <source>
        <dbReference type="SAM" id="Phobius"/>
    </source>
</evidence>
<keyword evidence="1" id="KW-0472">Membrane</keyword>
<dbReference type="PATRIC" id="fig|1121022.4.peg.3025"/>